<dbReference type="Pfam" id="PF00571">
    <property type="entry name" value="CBS"/>
    <property type="match status" value="2"/>
</dbReference>
<organism evidence="3">
    <name type="scientific">marine metagenome</name>
    <dbReference type="NCBI Taxonomy" id="408172"/>
    <lineage>
        <taxon>unclassified sequences</taxon>
        <taxon>metagenomes</taxon>
        <taxon>ecological metagenomes</taxon>
    </lineage>
</organism>
<dbReference type="SUPFAM" id="SSF54631">
    <property type="entry name" value="CBS-domain pair"/>
    <property type="match status" value="1"/>
</dbReference>
<accession>A0A382UNW2</accession>
<evidence type="ECO:0000259" key="2">
    <source>
        <dbReference type="PROSITE" id="PS51371"/>
    </source>
</evidence>
<sequence length="128" mass="14352">MVSKLITFTPDTLIGFAINSLIINKISGAPVIDRNGNLVGILSEKDCLQTLLESSYYNYLSGHVKDYMSKNLTTIDINDNITEVAQKFIDLRFRRFPVLENGKLVGQISRRDVLKVIESISKLQSSSK</sequence>
<feature type="domain" description="CBS" evidence="2">
    <location>
        <begin position="68"/>
        <end position="123"/>
    </location>
</feature>
<dbReference type="Gene3D" id="3.10.580.10">
    <property type="entry name" value="CBS-domain"/>
    <property type="match status" value="1"/>
</dbReference>
<name>A0A382UNW2_9ZZZZ</name>
<protein>
    <recommendedName>
        <fullName evidence="2">CBS domain-containing protein</fullName>
    </recommendedName>
</protein>
<evidence type="ECO:0000313" key="3">
    <source>
        <dbReference type="EMBL" id="SVD35966.1"/>
    </source>
</evidence>
<dbReference type="InterPro" id="IPR051462">
    <property type="entry name" value="CBS_domain-containing"/>
</dbReference>
<dbReference type="SMART" id="SM00116">
    <property type="entry name" value="CBS"/>
    <property type="match status" value="2"/>
</dbReference>
<feature type="domain" description="CBS" evidence="2">
    <location>
        <begin position="1"/>
        <end position="60"/>
    </location>
</feature>
<gene>
    <name evidence="3" type="ORF">METZ01_LOCUS388820</name>
</gene>
<dbReference type="PROSITE" id="PS51371">
    <property type="entry name" value="CBS"/>
    <property type="match status" value="2"/>
</dbReference>
<proteinExistence type="predicted"/>
<evidence type="ECO:0000256" key="1">
    <source>
        <dbReference type="ARBA" id="ARBA00022737"/>
    </source>
</evidence>
<dbReference type="InterPro" id="IPR046342">
    <property type="entry name" value="CBS_dom_sf"/>
</dbReference>
<dbReference type="InterPro" id="IPR044729">
    <property type="entry name" value="CBS_bac"/>
</dbReference>
<dbReference type="InterPro" id="IPR000644">
    <property type="entry name" value="CBS_dom"/>
</dbReference>
<dbReference type="EMBL" id="UINC01145684">
    <property type="protein sequence ID" value="SVD35966.1"/>
    <property type="molecule type" value="Genomic_DNA"/>
</dbReference>
<dbReference type="CDD" id="cd04629">
    <property type="entry name" value="CBS_pair_bac"/>
    <property type="match status" value="1"/>
</dbReference>
<dbReference type="AlphaFoldDB" id="A0A382UNW2"/>
<reference evidence="3" key="1">
    <citation type="submission" date="2018-05" db="EMBL/GenBank/DDBJ databases">
        <authorList>
            <person name="Lanie J.A."/>
            <person name="Ng W.-L."/>
            <person name="Kazmierczak K.M."/>
            <person name="Andrzejewski T.M."/>
            <person name="Davidsen T.M."/>
            <person name="Wayne K.J."/>
            <person name="Tettelin H."/>
            <person name="Glass J.I."/>
            <person name="Rusch D."/>
            <person name="Podicherti R."/>
            <person name="Tsui H.-C.T."/>
            <person name="Winkler M.E."/>
        </authorList>
    </citation>
    <scope>NUCLEOTIDE SEQUENCE</scope>
</reference>
<dbReference type="PANTHER" id="PTHR48108:SF26">
    <property type="entry name" value="CBS DOMAIN-CONTAINING PROTEIN DDB_G0289609"/>
    <property type="match status" value="1"/>
</dbReference>
<dbReference type="PANTHER" id="PTHR48108">
    <property type="entry name" value="CBS DOMAIN-CONTAINING PROTEIN CBSX2, CHLOROPLASTIC"/>
    <property type="match status" value="1"/>
</dbReference>
<keyword evidence="1" id="KW-0677">Repeat</keyword>